<gene>
    <name evidence="8" type="primary">csd2</name>
    <name evidence="8" type="ORF">CACET_c05940</name>
</gene>
<dbReference type="Gene3D" id="3.90.1150.10">
    <property type="entry name" value="Aspartate Aminotransferase, domain 1"/>
    <property type="match status" value="1"/>
</dbReference>
<organism evidence="8 9">
    <name type="scientific">Clostridium aceticum</name>
    <dbReference type="NCBI Taxonomy" id="84022"/>
    <lineage>
        <taxon>Bacteria</taxon>
        <taxon>Bacillati</taxon>
        <taxon>Bacillota</taxon>
        <taxon>Clostridia</taxon>
        <taxon>Eubacteriales</taxon>
        <taxon>Clostridiaceae</taxon>
        <taxon>Clostridium</taxon>
    </lineage>
</organism>
<dbReference type="AlphaFoldDB" id="A0A0D8IEX4"/>
<dbReference type="KEGG" id="cace:CACET_c05940"/>
<keyword evidence="5" id="KW-0663">Pyridoxal phosphate</keyword>
<dbReference type="InterPro" id="IPR010970">
    <property type="entry name" value="Cys_dSase_SufS"/>
</dbReference>
<dbReference type="Gene3D" id="3.40.640.10">
    <property type="entry name" value="Type I PLP-dependent aspartate aminotransferase-like (Major domain)"/>
    <property type="match status" value="1"/>
</dbReference>
<evidence type="ECO:0000256" key="4">
    <source>
        <dbReference type="ARBA" id="ARBA00022679"/>
    </source>
</evidence>
<dbReference type="CDD" id="cd06453">
    <property type="entry name" value="SufS_like"/>
    <property type="match status" value="1"/>
</dbReference>
<keyword evidence="4 8" id="KW-0808">Transferase</keyword>
<dbReference type="PATRIC" id="fig|84022.5.peg.1494"/>
<dbReference type="InterPro" id="IPR015422">
    <property type="entry name" value="PyrdxlP-dep_Trfase_small"/>
</dbReference>
<dbReference type="OrthoDB" id="9804366at2"/>
<evidence type="ECO:0000256" key="1">
    <source>
        <dbReference type="ARBA" id="ARBA00001933"/>
    </source>
</evidence>
<comment type="catalytic activity">
    <reaction evidence="6">
        <text>(sulfur carrier)-H + L-cysteine = (sulfur carrier)-SH + L-alanine</text>
        <dbReference type="Rhea" id="RHEA:43892"/>
        <dbReference type="Rhea" id="RHEA-COMP:14737"/>
        <dbReference type="Rhea" id="RHEA-COMP:14739"/>
        <dbReference type="ChEBI" id="CHEBI:29917"/>
        <dbReference type="ChEBI" id="CHEBI:35235"/>
        <dbReference type="ChEBI" id="CHEBI:57972"/>
        <dbReference type="ChEBI" id="CHEBI:64428"/>
        <dbReference type="EC" id="2.8.1.7"/>
    </reaction>
</comment>
<comment type="cofactor">
    <cofactor evidence="1 7">
        <name>pyridoxal 5'-phosphate</name>
        <dbReference type="ChEBI" id="CHEBI:597326"/>
    </cofactor>
</comment>
<dbReference type="InterPro" id="IPR015424">
    <property type="entry name" value="PyrdxlP-dep_Trfase"/>
</dbReference>
<dbReference type="PIRSF" id="PIRSF005572">
    <property type="entry name" value="NifS"/>
    <property type="match status" value="1"/>
</dbReference>
<dbReference type="NCBIfam" id="TIGR01977">
    <property type="entry name" value="am_tr_V_EF2568"/>
    <property type="match status" value="1"/>
</dbReference>
<proteinExistence type="inferred from homology"/>
<dbReference type="InterPro" id="IPR016454">
    <property type="entry name" value="Cysteine_dSase"/>
</dbReference>
<accession>A0A0D8IEX4</accession>
<dbReference type="InterPro" id="IPR020578">
    <property type="entry name" value="Aminotrans_V_PyrdxlP_BS"/>
</dbReference>
<dbReference type="RefSeq" id="WP_044823050.1">
    <property type="nucleotide sequence ID" value="NZ_CP009687.1"/>
</dbReference>
<evidence type="ECO:0000313" key="9">
    <source>
        <dbReference type="Proteomes" id="UP000035704"/>
    </source>
</evidence>
<keyword evidence="9" id="KW-1185">Reference proteome</keyword>
<evidence type="ECO:0000256" key="3">
    <source>
        <dbReference type="ARBA" id="ARBA00012239"/>
    </source>
</evidence>
<evidence type="ECO:0000256" key="7">
    <source>
        <dbReference type="RuleBase" id="RU004504"/>
    </source>
</evidence>
<reference evidence="8 9" key="1">
    <citation type="submission" date="2014-10" db="EMBL/GenBank/DDBJ databases">
        <title>Genome sequence of Clostridium aceticum DSM 1496.</title>
        <authorList>
            <person name="Poehlein A."/>
            <person name="Schiel-Bengelsdorf B."/>
            <person name="Gottschalk G."/>
            <person name="Duerre P."/>
            <person name="Daniel R."/>
        </authorList>
    </citation>
    <scope>NUCLEOTIDE SEQUENCE [LARGE SCALE GENOMIC DNA]</scope>
    <source>
        <strain evidence="8 9">DSM 1496</strain>
    </source>
</reference>
<dbReference type="EC" id="2.8.1.7" evidence="3"/>
<name>A0A0D8IEX4_9CLOT</name>
<dbReference type="InterPro" id="IPR000192">
    <property type="entry name" value="Aminotrans_V_dom"/>
</dbReference>
<protein>
    <recommendedName>
        <fullName evidence="3">cysteine desulfurase</fullName>
        <ecNumber evidence="3">2.8.1.7</ecNumber>
    </recommendedName>
</protein>
<dbReference type="InterPro" id="IPR015421">
    <property type="entry name" value="PyrdxlP-dep_Trfase_major"/>
</dbReference>
<dbReference type="EMBL" id="CP009687">
    <property type="protein sequence ID" value="AKL94104.1"/>
    <property type="molecule type" value="Genomic_DNA"/>
</dbReference>
<dbReference type="STRING" id="84022.CACET_c05940"/>
<dbReference type="PANTHER" id="PTHR43586">
    <property type="entry name" value="CYSTEINE DESULFURASE"/>
    <property type="match status" value="1"/>
</dbReference>
<comment type="similarity">
    <text evidence="2">Belongs to the class-V pyridoxal-phosphate-dependent aminotransferase family. Csd subfamily.</text>
</comment>
<evidence type="ECO:0000256" key="6">
    <source>
        <dbReference type="ARBA" id="ARBA00050776"/>
    </source>
</evidence>
<evidence type="ECO:0000256" key="5">
    <source>
        <dbReference type="ARBA" id="ARBA00022898"/>
    </source>
</evidence>
<evidence type="ECO:0000256" key="2">
    <source>
        <dbReference type="ARBA" id="ARBA00010447"/>
    </source>
</evidence>
<dbReference type="GO" id="GO:0006534">
    <property type="term" value="P:cysteine metabolic process"/>
    <property type="evidence" value="ECO:0007669"/>
    <property type="project" value="InterPro"/>
</dbReference>
<evidence type="ECO:0000313" key="8">
    <source>
        <dbReference type="EMBL" id="AKL94104.1"/>
    </source>
</evidence>
<dbReference type="GO" id="GO:0030170">
    <property type="term" value="F:pyridoxal phosphate binding"/>
    <property type="evidence" value="ECO:0007669"/>
    <property type="project" value="InterPro"/>
</dbReference>
<dbReference type="InterPro" id="IPR010969">
    <property type="entry name" value="Cys_dSase-rel_unknwn_funct"/>
</dbReference>
<dbReference type="SUPFAM" id="SSF53383">
    <property type="entry name" value="PLP-dependent transferases"/>
    <property type="match status" value="1"/>
</dbReference>
<dbReference type="PROSITE" id="PS00595">
    <property type="entry name" value="AA_TRANSFER_CLASS_5"/>
    <property type="match status" value="1"/>
</dbReference>
<dbReference type="Proteomes" id="UP000035704">
    <property type="component" value="Chromosome"/>
</dbReference>
<dbReference type="GO" id="GO:0031071">
    <property type="term" value="F:cysteine desulfurase activity"/>
    <property type="evidence" value="ECO:0007669"/>
    <property type="project" value="UniProtKB-EC"/>
</dbReference>
<sequence>MGIYLDNAATSFPKPPQVAKAICDFIENIGATAGRGAYQKALQADRMIYESRKAVAKLFGYHDASRVVFTSNVTESLNLAINGIVKKGDHIITSSLEHNAVWRCIKTLERDRGITISTVPCTEEGYTKPEDVEALIRPNTSLIIFNHASNVIGTLQPIREIGAISKKYKIPFLVDAAQTAGAYPIDIEKDNIDLLAFTGHKSLLGPMGTGGLVVGWEGKILPLKSGGTGGDSAYEYQPDYFPNSLETGTPNVAGIIGLKEGIKFILQEGVETIYQKEKEVIAYALNRLQEIDGITIYGPKDATKIIGVVSFNLKNISAEEVAYGLDQKYGIMVRSGLHCAPTAHQVMGTKEGGTVRIGIGYYNEKKDIDALVEALQEISSYS</sequence>
<dbReference type="Pfam" id="PF00266">
    <property type="entry name" value="Aminotran_5"/>
    <property type="match status" value="1"/>
</dbReference>
<dbReference type="PANTHER" id="PTHR43586:SF4">
    <property type="entry name" value="ISOPENICILLIN N EPIMERASE"/>
    <property type="match status" value="1"/>
</dbReference>